<sequence length="157" mass="17261">MLLREALGHGRGGGKTRVTDRAMDNLYRSPMGDVGGEFRRLVDACGPHLDRLVKSEKSMLALQASSPSVPGPSNSVDVQLLKDHFSNAVNYSTCLASTTCGGGRGRYNRWSKCVERAREGNRNGVQRECREEKLEVETCGGEFTSRAFRYMEGDSVV</sequence>
<dbReference type="Proteomes" id="UP001165065">
    <property type="component" value="Unassembled WGS sequence"/>
</dbReference>
<name>A0A9W7FWX3_9STRA</name>
<gene>
    <name evidence="1" type="ORF">TrCOL_g9942</name>
</gene>
<protein>
    <submittedName>
        <fullName evidence="1">Uncharacterized protein</fullName>
    </submittedName>
</protein>
<reference evidence="2" key="1">
    <citation type="journal article" date="2023" name="Commun. Biol.">
        <title>Genome analysis of Parmales, the sister group of diatoms, reveals the evolutionary specialization of diatoms from phago-mixotrophs to photoautotrophs.</title>
        <authorList>
            <person name="Ban H."/>
            <person name="Sato S."/>
            <person name="Yoshikawa S."/>
            <person name="Yamada K."/>
            <person name="Nakamura Y."/>
            <person name="Ichinomiya M."/>
            <person name="Sato N."/>
            <person name="Blanc-Mathieu R."/>
            <person name="Endo H."/>
            <person name="Kuwata A."/>
            <person name="Ogata H."/>
        </authorList>
    </citation>
    <scope>NUCLEOTIDE SEQUENCE [LARGE SCALE GENOMIC DNA]</scope>
</reference>
<organism evidence="1 2">
    <name type="scientific">Triparma columacea</name>
    <dbReference type="NCBI Taxonomy" id="722753"/>
    <lineage>
        <taxon>Eukaryota</taxon>
        <taxon>Sar</taxon>
        <taxon>Stramenopiles</taxon>
        <taxon>Ochrophyta</taxon>
        <taxon>Bolidophyceae</taxon>
        <taxon>Parmales</taxon>
        <taxon>Triparmaceae</taxon>
        <taxon>Triparma</taxon>
    </lineage>
</organism>
<evidence type="ECO:0000313" key="1">
    <source>
        <dbReference type="EMBL" id="GMI21519.1"/>
    </source>
</evidence>
<dbReference type="AlphaFoldDB" id="A0A9W7FWX3"/>
<accession>A0A9W7FWX3</accession>
<dbReference type="EMBL" id="BRYA01000531">
    <property type="protein sequence ID" value="GMI21519.1"/>
    <property type="molecule type" value="Genomic_DNA"/>
</dbReference>
<evidence type="ECO:0000313" key="2">
    <source>
        <dbReference type="Proteomes" id="UP001165065"/>
    </source>
</evidence>
<comment type="caution">
    <text evidence="1">The sequence shown here is derived from an EMBL/GenBank/DDBJ whole genome shotgun (WGS) entry which is preliminary data.</text>
</comment>
<proteinExistence type="predicted"/>
<keyword evidence="2" id="KW-1185">Reference proteome</keyword>